<dbReference type="Gene3D" id="2.30.39.10">
    <property type="entry name" value="Alpha-1-antitrypsin, domain 1"/>
    <property type="match status" value="1"/>
</dbReference>
<sequence length="82" mass="9031">MSLPLNEPEPKSFVADHPFLYAIVDSNTLSTDEQGSTAAAATEDVIEYRMSSLEFIAEQGFLFALTDVENSNVLFLGKYLPL</sequence>
<dbReference type="Proteomes" id="UP000492821">
    <property type="component" value="Unassembled WGS sequence"/>
</dbReference>
<dbReference type="Pfam" id="PF00079">
    <property type="entry name" value="Serpin"/>
    <property type="match status" value="1"/>
</dbReference>
<reference evidence="3" key="2">
    <citation type="submission" date="2020-10" db="UniProtKB">
        <authorList>
            <consortium name="WormBaseParasite"/>
        </authorList>
    </citation>
    <scope>IDENTIFICATION</scope>
</reference>
<organism evidence="2 3">
    <name type="scientific">Panagrellus redivivus</name>
    <name type="common">Microworm</name>
    <dbReference type="NCBI Taxonomy" id="6233"/>
    <lineage>
        <taxon>Eukaryota</taxon>
        <taxon>Metazoa</taxon>
        <taxon>Ecdysozoa</taxon>
        <taxon>Nematoda</taxon>
        <taxon>Chromadorea</taxon>
        <taxon>Rhabditida</taxon>
        <taxon>Tylenchina</taxon>
        <taxon>Panagrolaimomorpha</taxon>
        <taxon>Panagrolaimoidea</taxon>
        <taxon>Panagrolaimidae</taxon>
        <taxon>Panagrellus</taxon>
    </lineage>
</organism>
<dbReference type="SUPFAM" id="SSF56574">
    <property type="entry name" value="Serpins"/>
    <property type="match status" value="1"/>
</dbReference>
<dbReference type="WBParaSite" id="Pan_g6498.t1">
    <property type="protein sequence ID" value="Pan_g6498.t1"/>
    <property type="gene ID" value="Pan_g6498"/>
</dbReference>
<proteinExistence type="predicted"/>
<evidence type="ECO:0000259" key="1">
    <source>
        <dbReference type="Pfam" id="PF00079"/>
    </source>
</evidence>
<dbReference type="InterPro" id="IPR036186">
    <property type="entry name" value="Serpin_sf"/>
</dbReference>
<evidence type="ECO:0000313" key="2">
    <source>
        <dbReference type="Proteomes" id="UP000492821"/>
    </source>
</evidence>
<feature type="domain" description="Serpin" evidence="1">
    <location>
        <begin position="28"/>
        <end position="79"/>
    </location>
</feature>
<dbReference type="InterPro" id="IPR023795">
    <property type="entry name" value="Serpin_CS"/>
</dbReference>
<protein>
    <submittedName>
        <fullName evidence="3">SERPIN domain-containing protein</fullName>
    </submittedName>
</protein>
<keyword evidence="2" id="KW-1185">Reference proteome</keyword>
<dbReference type="AlphaFoldDB" id="A0A7E4W5Z1"/>
<name>A0A7E4W5Z1_PANRE</name>
<dbReference type="PROSITE" id="PS00284">
    <property type="entry name" value="SERPIN"/>
    <property type="match status" value="1"/>
</dbReference>
<dbReference type="InterPro" id="IPR023796">
    <property type="entry name" value="Serpin_dom"/>
</dbReference>
<reference evidence="2" key="1">
    <citation type="journal article" date="2013" name="Genetics">
        <title>The draft genome and transcriptome of Panagrellus redivivus are shaped by the harsh demands of a free-living lifestyle.</title>
        <authorList>
            <person name="Srinivasan J."/>
            <person name="Dillman A.R."/>
            <person name="Macchietto M.G."/>
            <person name="Heikkinen L."/>
            <person name="Lakso M."/>
            <person name="Fracchia K.M."/>
            <person name="Antoshechkin I."/>
            <person name="Mortazavi A."/>
            <person name="Wong G."/>
            <person name="Sternberg P.W."/>
        </authorList>
    </citation>
    <scope>NUCLEOTIDE SEQUENCE [LARGE SCALE GENOMIC DNA]</scope>
    <source>
        <strain evidence="2">MT8872</strain>
    </source>
</reference>
<dbReference type="InterPro" id="IPR042185">
    <property type="entry name" value="Serpin_sf_2"/>
</dbReference>
<evidence type="ECO:0000313" key="3">
    <source>
        <dbReference type="WBParaSite" id="Pan_g6498.t1"/>
    </source>
</evidence>
<accession>A0A7E4W5Z1</accession>